<evidence type="ECO:0000259" key="4">
    <source>
        <dbReference type="PROSITE" id="PS50977"/>
    </source>
</evidence>
<evidence type="ECO:0000256" key="1">
    <source>
        <dbReference type="ARBA" id="ARBA00023125"/>
    </source>
</evidence>
<dbReference type="SUPFAM" id="SSF48498">
    <property type="entry name" value="Tetracyclin repressor-like, C-terminal domain"/>
    <property type="match status" value="1"/>
</dbReference>
<dbReference type="PANTHER" id="PTHR43479:SF11">
    <property type="entry name" value="ACREF_ENVCD OPERON REPRESSOR-RELATED"/>
    <property type="match status" value="1"/>
</dbReference>
<proteinExistence type="predicted"/>
<evidence type="ECO:0000313" key="6">
    <source>
        <dbReference type="Proteomes" id="UP001354931"/>
    </source>
</evidence>
<feature type="region of interest" description="Disordered" evidence="3">
    <location>
        <begin position="1"/>
        <end position="33"/>
    </location>
</feature>
<accession>A0ABU6FEA8</accession>
<evidence type="ECO:0000256" key="2">
    <source>
        <dbReference type="PROSITE-ProRule" id="PRU00335"/>
    </source>
</evidence>
<dbReference type="Proteomes" id="UP001354931">
    <property type="component" value="Unassembled WGS sequence"/>
</dbReference>
<dbReference type="PANTHER" id="PTHR43479">
    <property type="entry name" value="ACREF/ENVCD OPERON REPRESSOR-RELATED"/>
    <property type="match status" value="1"/>
</dbReference>
<evidence type="ECO:0000256" key="3">
    <source>
        <dbReference type="SAM" id="MobiDB-lite"/>
    </source>
</evidence>
<comment type="caution">
    <text evidence="5">The sequence shown here is derived from an EMBL/GenBank/DDBJ whole genome shotgun (WGS) entry which is preliminary data.</text>
</comment>
<dbReference type="Pfam" id="PF21313">
    <property type="entry name" value="EthR_C"/>
    <property type="match status" value="1"/>
</dbReference>
<gene>
    <name evidence="5" type="ORF">OKJ99_32950</name>
</gene>
<dbReference type="InterPro" id="IPR050624">
    <property type="entry name" value="HTH-type_Tx_Regulator"/>
</dbReference>
<dbReference type="InterPro" id="IPR001647">
    <property type="entry name" value="HTH_TetR"/>
</dbReference>
<name>A0ABU6FEA8_9ACTN</name>
<organism evidence="5 6">
    <name type="scientific">Streptomyces endophyticus</name>
    <dbReference type="NCBI Taxonomy" id="714166"/>
    <lineage>
        <taxon>Bacteria</taxon>
        <taxon>Bacillati</taxon>
        <taxon>Actinomycetota</taxon>
        <taxon>Actinomycetes</taxon>
        <taxon>Kitasatosporales</taxon>
        <taxon>Streptomycetaceae</taxon>
        <taxon>Streptomyces</taxon>
    </lineage>
</organism>
<feature type="compositionally biased region" description="Basic and acidic residues" evidence="3">
    <location>
        <begin position="19"/>
        <end position="33"/>
    </location>
</feature>
<evidence type="ECO:0000313" key="5">
    <source>
        <dbReference type="EMBL" id="MEB8342314.1"/>
    </source>
</evidence>
<dbReference type="SUPFAM" id="SSF46689">
    <property type="entry name" value="Homeodomain-like"/>
    <property type="match status" value="1"/>
</dbReference>
<feature type="DNA-binding region" description="H-T-H motif" evidence="2">
    <location>
        <begin position="54"/>
        <end position="73"/>
    </location>
</feature>
<feature type="domain" description="HTH tetR-type" evidence="4">
    <location>
        <begin position="31"/>
        <end position="91"/>
    </location>
</feature>
<dbReference type="Pfam" id="PF00440">
    <property type="entry name" value="TetR_N"/>
    <property type="match status" value="1"/>
</dbReference>
<dbReference type="Gene3D" id="1.10.10.60">
    <property type="entry name" value="Homeodomain-like"/>
    <property type="match status" value="1"/>
</dbReference>
<keyword evidence="6" id="KW-1185">Reference proteome</keyword>
<dbReference type="InterPro" id="IPR049397">
    <property type="entry name" value="EthR_C"/>
</dbReference>
<dbReference type="Gene3D" id="1.10.357.10">
    <property type="entry name" value="Tetracycline Repressor, domain 2"/>
    <property type="match status" value="1"/>
</dbReference>
<dbReference type="InterPro" id="IPR036271">
    <property type="entry name" value="Tet_transcr_reg_TetR-rel_C_sf"/>
</dbReference>
<dbReference type="RefSeq" id="WP_326021715.1">
    <property type="nucleotide sequence ID" value="NZ_JAOZYC010000164.1"/>
</dbReference>
<dbReference type="InterPro" id="IPR009057">
    <property type="entry name" value="Homeodomain-like_sf"/>
</dbReference>
<feature type="compositionally biased region" description="Basic residues" evidence="3">
    <location>
        <begin position="1"/>
        <end position="10"/>
    </location>
</feature>
<dbReference type="PROSITE" id="PS50977">
    <property type="entry name" value="HTH_TETR_2"/>
    <property type="match status" value="1"/>
</dbReference>
<sequence length="222" mass="24884">MRRHTVRPARKATTTARPGAERATKATRKGRETDEAFRAAARTVFARDGYLNSRISDIAAEAGKSVASFYNYYDTKADLLAALAEDFHHEASELTKRPYRAGLAPQEALREAVGAFWHTYRRHRGELVGVFQASMLEEEFRDRWLAIRAEGTGMIAAEIRRAQQDGYCPGSDPQLTASALSAMLEHSCYIWMEHGDSGTAADEERAIDALATIWVKSIYWRP</sequence>
<dbReference type="EMBL" id="JAOZYC010000164">
    <property type="protein sequence ID" value="MEB8342314.1"/>
    <property type="molecule type" value="Genomic_DNA"/>
</dbReference>
<keyword evidence="1 2" id="KW-0238">DNA-binding</keyword>
<reference evidence="5 6" key="1">
    <citation type="submission" date="2022-10" db="EMBL/GenBank/DDBJ databases">
        <authorList>
            <person name="Xie J."/>
            <person name="Shen N."/>
        </authorList>
    </citation>
    <scope>NUCLEOTIDE SEQUENCE [LARGE SCALE GENOMIC DNA]</scope>
    <source>
        <strain evidence="5 6">YIM65594</strain>
    </source>
</reference>
<protein>
    <submittedName>
        <fullName evidence="5">TetR/AcrR family transcriptional regulator</fullName>
    </submittedName>
</protein>